<keyword evidence="5" id="KW-0460">Magnesium</keyword>
<dbReference type="Proteomes" id="UP000184268">
    <property type="component" value="Unassembled WGS sequence"/>
</dbReference>
<keyword evidence="2" id="KW-0479">Metal-binding</keyword>
<evidence type="ECO:0000313" key="7">
    <source>
        <dbReference type="EMBL" id="SHI19675.1"/>
    </source>
</evidence>
<evidence type="ECO:0000256" key="4">
    <source>
        <dbReference type="ARBA" id="ARBA00022840"/>
    </source>
</evidence>
<proteinExistence type="predicted"/>
<dbReference type="SUPFAM" id="SSF56059">
    <property type="entry name" value="Glutathione synthetase ATP-binding domain-like"/>
    <property type="match status" value="1"/>
</dbReference>
<evidence type="ECO:0000256" key="1">
    <source>
        <dbReference type="ARBA" id="ARBA00022598"/>
    </source>
</evidence>
<dbReference type="EMBL" id="FQXG01000009">
    <property type="protein sequence ID" value="SHI19675.1"/>
    <property type="molecule type" value="Genomic_DNA"/>
</dbReference>
<keyword evidence="1" id="KW-0436">Ligase</keyword>
<name>A0A1M5Z5W8_9GAMM</name>
<dbReference type="SUPFAM" id="SSF52440">
    <property type="entry name" value="PreATP-grasp domain"/>
    <property type="match status" value="1"/>
</dbReference>
<protein>
    <submittedName>
        <fullName evidence="7">Glutathionylspermidine synthase</fullName>
    </submittedName>
</protein>
<keyword evidence="4" id="KW-0067">ATP-binding</keyword>
<dbReference type="InterPro" id="IPR016185">
    <property type="entry name" value="PreATP-grasp_dom_sf"/>
</dbReference>
<accession>A0A1M5Z5W8</accession>
<organism evidence="7 8">
    <name type="scientific">Ferrimonas marina</name>
    <dbReference type="NCBI Taxonomy" id="299255"/>
    <lineage>
        <taxon>Bacteria</taxon>
        <taxon>Pseudomonadati</taxon>
        <taxon>Pseudomonadota</taxon>
        <taxon>Gammaproteobacteria</taxon>
        <taxon>Alteromonadales</taxon>
        <taxon>Ferrimonadaceae</taxon>
        <taxon>Ferrimonas</taxon>
    </lineage>
</organism>
<evidence type="ECO:0000313" key="8">
    <source>
        <dbReference type="Proteomes" id="UP000184268"/>
    </source>
</evidence>
<evidence type="ECO:0000256" key="5">
    <source>
        <dbReference type="ARBA" id="ARBA00022842"/>
    </source>
</evidence>
<dbReference type="OrthoDB" id="9765517at2"/>
<evidence type="ECO:0000256" key="3">
    <source>
        <dbReference type="ARBA" id="ARBA00022741"/>
    </source>
</evidence>
<sequence>MQRHLITPRAHWQEQAKEYGFNFHTMYGEPYWDETRYYAFTLQQIEQDLEDPTEELHQMCLEVVDEVVRNENLLRRFAIPEEHWDLVASSWRLKEPSLYGRMDLAYDGKGPAKFLEYNADTPTSLYESAFFQWLWLEDRLKDGTLQPGSDQFNGIQEAMIARFAELKGQWPPTPLHFASCEESVEDRGTVQYLEDCAAEAGLETRYTAIEQIGLGDMDQFVDPEGNDIRACFKLYPWEFMLREEFAQYVPKANVRWLEPAWKSILSNKAILPVLWHNHKGHPNLLPAYFPDFLDTCTESKLVKKPIYSREGANIEILEQGKVVESSGGAYGEEGVIYQGYTQLPRFGDGDKPDHALIGSWVVGDSAAGISVREDHSRITQDLSRFVPHIILPE</sequence>
<dbReference type="GO" id="GO:0005524">
    <property type="term" value="F:ATP binding"/>
    <property type="evidence" value="ECO:0007669"/>
    <property type="project" value="UniProtKB-KW"/>
</dbReference>
<gene>
    <name evidence="7" type="ORF">SAMN02745129_4724</name>
</gene>
<feature type="domain" description="Glutathionylspermidine synthase pre-ATP-grasp-like" evidence="6">
    <location>
        <begin position="12"/>
        <end position="390"/>
    </location>
</feature>
<dbReference type="Gene3D" id="3.30.1490.330">
    <property type="match status" value="1"/>
</dbReference>
<dbReference type="AlphaFoldDB" id="A0A1M5Z5W8"/>
<dbReference type="InterPro" id="IPR005494">
    <property type="entry name" value="GSPS_pre-ATP-grasp-like_dom"/>
</dbReference>
<dbReference type="GO" id="GO:0046872">
    <property type="term" value="F:metal ion binding"/>
    <property type="evidence" value="ECO:0007669"/>
    <property type="project" value="UniProtKB-KW"/>
</dbReference>
<keyword evidence="8" id="KW-1185">Reference proteome</keyword>
<reference evidence="7 8" key="1">
    <citation type="submission" date="2016-11" db="EMBL/GenBank/DDBJ databases">
        <authorList>
            <person name="Jaros S."/>
            <person name="Januszkiewicz K."/>
            <person name="Wedrychowicz H."/>
        </authorList>
    </citation>
    <scope>NUCLEOTIDE SEQUENCE [LARGE SCALE GENOMIC DNA]</scope>
    <source>
        <strain evidence="7 8">DSM 16917</strain>
    </source>
</reference>
<dbReference type="Pfam" id="PF03738">
    <property type="entry name" value="GSP_synth"/>
    <property type="match status" value="1"/>
</dbReference>
<dbReference type="RefSeq" id="WP_067662065.1">
    <property type="nucleotide sequence ID" value="NZ_FQXG01000009.1"/>
</dbReference>
<dbReference type="STRING" id="299255.SAMN02745129_4724"/>
<evidence type="ECO:0000256" key="2">
    <source>
        <dbReference type="ARBA" id="ARBA00022723"/>
    </source>
</evidence>
<dbReference type="GO" id="GO:0016874">
    <property type="term" value="F:ligase activity"/>
    <property type="evidence" value="ECO:0007669"/>
    <property type="project" value="UniProtKB-KW"/>
</dbReference>
<evidence type="ECO:0000259" key="6">
    <source>
        <dbReference type="Pfam" id="PF03738"/>
    </source>
</evidence>
<keyword evidence="3" id="KW-0547">Nucleotide-binding</keyword>